<feature type="region of interest" description="Disordered" evidence="1">
    <location>
        <begin position="1"/>
        <end position="22"/>
    </location>
</feature>
<reference evidence="2 3" key="1">
    <citation type="submission" date="2023-05" db="EMBL/GenBank/DDBJ databases">
        <title>Lithophilousrod everest ZFBP1038 complete genpme.</title>
        <authorList>
            <person name="Tian M."/>
        </authorList>
    </citation>
    <scope>NUCLEOTIDE SEQUENCE [LARGE SCALE GENOMIC DNA]</scope>
    <source>
        <strain evidence="2 3">ZFBP1038</strain>
    </source>
</reference>
<sequence>MQNSADQNRRPEEGDIVAAQPNSKRARIKARIGRTGLIIGELTMYDSQNQAYVDDRNGEPHVVDARRIRLATELEKLNSGYEDLDF</sequence>
<keyword evidence="3" id="KW-1185">Reference proteome</keyword>
<name>A0ABY8QUP6_9MICO</name>
<protein>
    <submittedName>
        <fullName evidence="2">Uncharacterized protein</fullName>
    </submittedName>
</protein>
<organism evidence="2 3">
    <name type="scientific">Saxibacter everestensis</name>
    <dbReference type="NCBI Taxonomy" id="2909229"/>
    <lineage>
        <taxon>Bacteria</taxon>
        <taxon>Bacillati</taxon>
        <taxon>Actinomycetota</taxon>
        <taxon>Actinomycetes</taxon>
        <taxon>Micrococcales</taxon>
        <taxon>Brevibacteriaceae</taxon>
        <taxon>Saxibacter</taxon>
    </lineage>
</organism>
<dbReference type="Proteomes" id="UP001209083">
    <property type="component" value="Chromosome"/>
</dbReference>
<dbReference type="RefSeq" id="WP_349639334.1">
    <property type="nucleotide sequence ID" value="NZ_CP090958.1"/>
</dbReference>
<proteinExistence type="predicted"/>
<evidence type="ECO:0000313" key="2">
    <source>
        <dbReference type="EMBL" id="WGW12531.1"/>
    </source>
</evidence>
<dbReference type="EMBL" id="CP090958">
    <property type="protein sequence ID" value="WGW12531.1"/>
    <property type="molecule type" value="Genomic_DNA"/>
</dbReference>
<gene>
    <name evidence="2" type="ORF">LWF01_01835</name>
</gene>
<accession>A0ABY8QUP6</accession>
<evidence type="ECO:0000313" key="3">
    <source>
        <dbReference type="Proteomes" id="UP001209083"/>
    </source>
</evidence>
<evidence type="ECO:0000256" key="1">
    <source>
        <dbReference type="SAM" id="MobiDB-lite"/>
    </source>
</evidence>